<proteinExistence type="predicted"/>
<dbReference type="PROSITE" id="PS51779">
    <property type="entry name" value="POTRA"/>
    <property type="match status" value="1"/>
</dbReference>
<name>A0A1G4NYR0_9FLOR</name>
<evidence type="ECO:0000313" key="5">
    <source>
        <dbReference type="EMBL" id="SCW23782.1"/>
    </source>
</evidence>
<keyword evidence="2" id="KW-0472">Membrane</keyword>
<organism evidence="5">
    <name type="scientific">Yamadaella caenomyce</name>
    <dbReference type="NCBI Taxonomy" id="259029"/>
    <lineage>
        <taxon>Eukaryota</taxon>
        <taxon>Rhodophyta</taxon>
        <taxon>Florideophyceae</taxon>
        <taxon>Nemaliophycidae</taxon>
        <taxon>Nemaliales</taxon>
        <taxon>Liagoraceae</taxon>
        <taxon>Yamadaella</taxon>
    </lineage>
</organism>
<dbReference type="Gene3D" id="3.10.20.310">
    <property type="entry name" value="membrane protein fhac"/>
    <property type="match status" value="1"/>
</dbReference>
<evidence type="ECO:0000256" key="2">
    <source>
        <dbReference type="ARBA" id="ARBA00023136"/>
    </source>
</evidence>
<dbReference type="GO" id="GO:0016020">
    <property type="term" value="C:membrane"/>
    <property type="evidence" value="ECO:0007669"/>
    <property type="project" value="UniProtKB-SubCell"/>
</dbReference>
<comment type="subcellular location">
    <subcellularLocation>
        <location evidence="1">Membrane</location>
    </subcellularLocation>
</comment>
<feature type="domain" description="POTRA" evidence="4">
    <location>
        <begin position="64"/>
        <end position="138"/>
    </location>
</feature>
<evidence type="ECO:0000256" key="3">
    <source>
        <dbReference type="SAM" id="SignalP"/>
    </source>
</evidence>
<gene>
    <name evidence="5" type="primary">ORF_4</name>
    <name evidence="5" type="ORF">J0255_102</name>
</gene>
<dbReference type="InterPro" id="IPR034746">
    <property type="entry name" value="POTRA"/>
</dbReference>
<evidence type="ECO:0000256" key="1">
    <source>
        <dbReference type="ARBA" id="ARBA00004370"/>
    </source>
</evidence>
<geneLocation type="chloroplast" evidence="5"/>
<dbReference type="AlphaFoldDB" id="A0A1G4NYR0"/>
<keyword evidence="3" id="KW-0732">Signal</keyword>
<evidence type="ECO:0000259" key="4">
    <source>
        <dbReference type="PROSITE" id="PS51779"/>
    </source>
</evidence>
<reference evidence="5" key="2">
    <citation type="submission" date="2016-10" db="EMBL/GenBank/DDBJ databases">
        <authorList>
            <person name="de Groot N.N."/>
        </authorList>
    </citation>
    <scope>NUCLEOTIDE SEQUENCE</scope>
    <source>
        <strain evidence="5">J.0255</strain>
    </source>
</reference>
<dbReference type="RefSeq" id="YP_009315327.1">
    <property type="nucleotide sequence ID" value="NC_031666.1"/>
</dbReference>
<dbReference type="EMBL" id="LT622875">
    <property type="protein sequence ID" value="SCW23782.1"/>
    <property type="molecule type" value="Genomic_DNA"/>
</dbReference>
<reference evidence="5" key="1">
    <citation type="submission" date="2016-10" db="EMBL/GenBank/DDBJ databases">
        <title>Chloroplast genomes as a tool to resolve red algal phylogenies: a case study in the Nemaliales.</title>
        <authorList>
            <person name="Costa J.F."/>
            <person name="Lin S.M."/>
            <person name="Macaya E.C."/>
            <person name="Fernandez-Garcia C."/>
            <person name="Verbruggen H."/>
        </authorList>
    </citation>
    <scope>NUCLEOTIDE SEQUENCE</scope>
    <source>
        <strain evidence="5">J.0255</strain>
    </source>
</reference>
<accession>A0A1G4NYR0</accession>
<keyword evidence="5" id="KW-0934">Plastid</keyword>
<dbReference type="GeneID" id="29998183"/>
<feature type="signal peptide" evidence="3">
    <location>
        <begin position="1"/>
        <end position="24"/>
    </location>
</feature>
<sequence length="715" mass="84501">MTKKTNSRSIYLSLCLIIFMPRLPEYIKQNITENCYIRQKQQGSRILGFNYSDFFLKYRQYKKYQKKEIVVNGLKNTSIRKKLAHATRLYLPDHISLDQDALREFLVRLHLSGFFKSVDIYSYRNLKKQVLYVDVDPYSIIKMVFVKDATKKLINLSTLQHIFKDQIGYPLNLKYLQHKVNTIKHWYNKQGYTNTKIKLSYEISKPSSVNVHIDEYLVKQISIVIISSDVTDKQIYNETKRHFTNYLVYQIDRPFNLNRIEQYIASLQRSGAIYNCYYKLHRQGTITNNVKMSLYIRPTYNRSINIIIKKVLFTEYALELVEHLLNLDLYSYILGRNFITNAINYDLYMTHSLTYSSYWNAVYTIFKRENFCGLRYLVRNICFTNSLLSLDTVLCNKRTYYRFKCELPAVCFLKNLMSSISLVLTNQVDLFYPSKSGYVLSGYYKKSKSSFVHDSSASQHNLSVTFDYALWNYIKISTLYNLQEIKYRSTLLYANIEWLDFLATKLNTQSYASHKYFRNSYRRHLHRLTFYLPFRVLNHKNLSEQFYACEYNYIVQDKLYIPTKDQFKSLTSHNLTTKVNICGQVFNLAIKCINYQGCSEGLNSLTSLTELSYWYTGDYLDKDISVLKNLKTCKLEYSLPHLGSYVFASYLSHPIEETYHTKHIKQLGVSFNRNIGINYGIGIKISMPFKQIPALRLEYVYNINALRCLHIRVDS</sequence>
<protein>
    <recommendedName>
        <fullName evidence="4">POTRA domain-containing protein</fullName>
    </recommendedName>
</protein>
<keyword evidence="5" id="KW-0150">Chloroplast</keyword>
<feature type="chain" id="PRO_5009237506" description="POTRA domain-containing protein" evidence="3">
    <location>
        <begin position="25"/>
        <end position="715"/>
    </location>
</feature>